<dbReference type="AlphaFoldDB" id="A0A2G9S386"/>
<evidence type="ECO:0000256" key="5">
    <source>
        <dbReference type="ARBA" id="ARBA00023157"/>
    </source>
</evidence>
<gene>
    <name evidence="8" type="ORF">AB205_0003510</name>
</gene>
<feature type="signal peptide" evidence="6">
    <location>
        <begin position="1"/>
        <end position="17"/>
    </location>
</feature>
<dbReference type="InterPro" id="IPR018057">
    <property type="entry name" value="Deoxyribonuclease-1_AS"/>
</dbReference>
<dbReference type="SUPFAM" id="SSF56219">
    <property type="entry name" value="DNase I-like"/>
    <property type="match status" value="1"/>
</dbReference>
<dbReference type="PANTHER" id="PTHR11371:SF29">
    <property type="entry name" value="DEOXYRIBONUCLEASE-1-LIKE 2"/>
    <property type="match status" value="1"/>
</dbReference>
<dbReference type="SMART" id="SM00476">
    <property type="entry name" value="DNaseIc"/>
    <property type="match status" value="1"/>
</dbReference>
<dbReference type="GO" id="GO:0004530">
    <property type="term" value="F:deoxyribonuclease I activity"/>
    <property type="evidence" value="ECO:0007669"/>
    <property type="project" value="TreeGrafter"/>
</dbReference>
<proteinExistence type="inferred from homology"/>
<keyword evidence="9" id="KW-1185">Reference proteome</keyword>
<dbReference type="Gene3D" id="3.60.10.10">
    <property type="entry name" value="Endonuclease/exonuclease/phosphatase"/>
    <property type="match status" value="1"/>
</dbReference>
<feature type="domain" description="Endonuclease/exonuclease/phosphatase" evidence="7">
    <location>
        <begin position="22"/>
        <end position="215"/>
    </location>
</feature>
<accession>A0A2G9S386</accession>
<keyword evidence="3" id="KW-0255">Endonuclease</keyword>
<evidence type="ECO:0000256" key="2">
    <source>
        <dbReference type="ARBA" id="ARBA00022722"/>
    </source>
</evidence>
<evidence type="ECO:0000313" key="8">
    <source>
        <dbReference type="EMBL" id="PIO34580.1"/>
    </source>
</evidence>
<evidence type="ECO:0000313" key="9">
    <source>
        <dbReference type="Proteomes" id="UP000228934"/>
    </source>
</evidence>
<evidence type="ECO:0000256" key="3">
    <source>
        <dbReference type="ARBA" id="ARBA00022759"/>
    </source>
</evidence>
<evidence type="ECO:0000256" key="4">
    <source>
        <dbReference type="ARBA" id="ARBA00022801"/>
    </source>
</evidence>
<keyword evidence="5" id="KW-1015">Disulfide bond</keyword>
<dbReference type="CDD" id="cd10282">
    <property type="entry name" value="DNase1"/>
    <property type="match status" value="1"/>
</dbReference>
<sequence length="373" mass="42179">MICIIIGLTLALSSVSALKIGAFNIQSFGDSKMSNPEVTSIIMKILPRYDIVLIQEVRDSDLSAVETMMSELNSHCKEPQYSYVVSDSLGRDAYKERYLFVFRNDKVTAQDSYHYHDHNLYTGEDTFSREPFVVHFNCPKTAIQDFVLVPLHAAPKDAVREIDALYDVYRDVLDKWQTDNIIFLGDFNAGCNYVKESDWDSIRLHTCEDFLWLIPHDVDTTAGKTHCAYDSVLCMIFTCKSLPCVNIQKPRLLLGFATILDQYEPIALAAVGANEERETRESCCSHAHRWIEMGFRWCGQGCVLCLYTFADRCPSFPSQKVGRYGGCREFDLLINLCITNYWLLLLSAKSSEEGVGADEHSPTCPAQLAHLPA</sequence>
<dbReference type="PANTHER" id="PTHR11371">
    <property type="entry name" value="DEOXYRIBONUCLEASE"/>
    <property type="match status" value="1"/>
</dbReference>
<dbReference type="GO" id="GO:0003677">
    <property type="term" value="F:DNA binding"/>
    <property type="evidence" value="ECO:0007669"/>
    <property type="project" value="TreeGrafter"/>
</dbReference>
<dbReference type="InterPro" id="IPR005135">
    <property type="entry name" value="Endo/exonuclease/phosphatase"/>
</dbReference>
<dbReference type="GO" id="GO:0005634">
    <property type="term" value="C:nucleus"/>
    <property type="evidence" value="ECO:0007669"/>
    <property type="project" value="TreeGrafter"/>
</dbReference>
<dbReference type="InterPro" id="IPR036691">
    <property type="entry name" value="Endo/exonu/phosph_ase_sf"/>
</dbReference>
<dbReference type="EMBL" id="KV929546">
    <property type="protein sequence ID" value="PIO34580.1"/>
    <property type="molecule type" value="Genomic_DNA"/>
</dbReference>
<feature type="non-terminal residue" evidence="8">
    <location>
        <position position="373"/>
    </location>
</feature>
<keyword evidence="6" id="KW-0732">Signal</keyword>
<dbReference type="InterPro" id="IPR016202">
    <property type="entry name" value="DNase_I"/>
</dbReference>
<comment type="similarity">
    <text evidence="1">Belongs to the DNase I family.</text>
</comment>
<evidence type="ECO:0000256" key="1">
    <source>
        <dbReference type="ARBA" id="ARBA00007359"/>
    </source>
</evidence>
<evidence type="ECO:0000256" key="6">
    <source>
        <dbReference type="SAM" id="SignalP"/>
    </source>
</evidence>
<dbReference type="PROSITE" id="PS00919">
    <property type="entry name" value="DNASE_I_1"/>
    <property type="match status" value="1"/>
</dbReference>
<protein>
    <recommendedName>
        <fullName evidence="7">Endonuclease/exonuclease/phosphatase domain-containing protein</fullName>
    </recommendedName>
</protein>
<organism evidence="8 9">
    <name type="scientific">Aquarana catesbeiana</name>
    <name type="common">American bullfrog</name>
    <name type="synonym">Rana catesbeiana</name>
    <dbReference type="NCBI Taxonomy" id="8400"/>
    <lineage>
        <taxon>Eukaryota</taxon>
        <taxon>Metazoa</taxon>
        <taxon>Chordata</taxon>
        <taxon>Craniata</taxon>
        <taxon>Vertebrata</taxon>
        <taxon>Euteleostomi</taxon>
        <taxon>Amphibia</taxon>
        <taxon>Batrachia</taxon>
        <taxon>Anura</taxon>
        <taxon>Neobatrachia</taxon>
        <taxon>Ranoidea</taxon>
        <taxon>Ranidae</taxon>
        <taxon>Aquarana</taxon>
    </lineage>
</organism>
<reference evidence="9" key="1">
    <citation type="journal article" date="2017" name="Nat. Commun.">
        <title>The North American bullfrog draft genome provides insight into hormonal regulation of long noncoding RNA.</title>
        <authorList>
            <person name="Hammond S.A."/>
            <person name="Warren R.L."/>
            <person name="Vandervalk B.P."/>
            <person name="Kucuk E."/>
            <person name="Khan H."/>
            <person name="Gibb E.A."/>
            <person name="Pandoh P."/>
            <person name="Kirk H."/>
            <person name="Zhao Y."/>
            <person name="Jones M."/>
            <person name="Mungall A.J."/>
            <person name="Coope R."/>
            <person name="Pleasance S."/>
            <person name="Moore R.A."/>
            <person name="Holt R.A."/>
            <person name="Round J.M."/>
            <person name="Ohora S."/>
            <person name="Walle B.V."/>
            <person name="Veldhoen N."/>
            <person name="Helbing C.C."/>
            <person name="Birol I."/>
        </authorList>
    </citation>
    <scope>NUCLEOTIDE SEQUENCE [LARGE SCALE GENOMIC DNA]</scope>
</reference>
<dbReference type="PRINTS" id="PR00130">
    <property type="entry name" value="DNASEI"/>
</dbReference>
<keyword evidence="4" id="KW-0378">Hydrolase</keyword>
<dbReference type="OrthoDB" id="10061407at2759"/>
<dbReference type="Pfam" id="PF03372">
    <property type="entry name" value="Exo_endo_phos"/>
    <property type="match status" value="1"/>
</dbReference>
<keyword evidence="2" id="KW-0540">Nuclease</keyword>
<evidence type="ECO:0000259" key="7">
    <source>
        <dbReference type="Pfam" id="PF03372"/>
    </source>
</evidence>
<name>A0A2G9S386_AQUCT</name>
<dbReference type="Proteomes" id="UP000228934">
    <property type="component" value="Unassembled WGS sequence"/>
</dbReference>
<dbReference type="GO" id="GO:0006308">
    <property type="term" value="P:DNA catabolic process"/>
    <property type="evidence" value="ECO:0007669"/>
    <property type="project" value="InterPro"/>
</dbReference>
<feature type="chain" id="PRO_5013661551" description="Endonuclease/exonuclease/phosphatase domain-containing protein" evidence="6">
    <location>
        <begin position="18"/>
        <end position="373"/>
    </location>
</feature>